<protein>
    <submittedName>
        <fullName evidence="1">Uncharacterized protein</fullName>
    </submittedName>
</protein>
<organism evidence="1 2">
    <name type="scientific">Sphaerodactylus townsendi</name>
    <dbReference type="NCBI Taxonomy" id="933632"/>
    <lineage>
        <taxon>Eukaryota</taxon>
        <taxon>Metazoa</taxon>
        <taxon>Chordata</taxon>
        <taxon>Craniata</taxon>
        <taxon>Vertebrata</taxon>
        <taxon>Euteleostomi</taxon>
        <taxon>Lepidosauria</taxon>
        <taxon>Squamata</taxon>
        <taxon>Bifurcata</taxon>
        <taxon>Gekkota</taxon>
        <taxon>Sphaerodactylidae</taxon>
        <taxon>Sphaerodactylus</taxon>
    </lineage>
</organism>
<name>A0ACB8EFE0_9SAUR</name>
<dbReference type="EMBL" id="CM037616">
    <property type="protein sequence ID" value="KAH7991319.1"/>
    <property type="molecule type" value="Genomic_DNA"/>
</dbReference>
<comment type="caution">
    <text evidence="1">The sequence shown here is derived from an EMBL/GenBank/DDBJ whole genome shotgun (WGS) entry which is preliminary data.</text>
</comment>
<keyword evidence="2" id="KW-1185">Reference proteome</keyword>
<accession>A0ACB8EFE0</accession>
<evidence type="ECO:0000313" key="1">
    <source>
        <dbReference type="EMBL" id="KAH7991319.1"/>
    </source>
</evidence>
<proteinExistence type="predicted"/>
<dbReference type="Proteomes" id="UP000827872">
    <property type="component" value="Linkage Group LG03"/>
</dbReference>
<sequence>MGKVLNKAPKEKTHLPSPQIQVLILLGRVERREQIHLIPPKSVFCIPMGHCSPSKQPITLKIIWHDGFIGRGFLIMVCTAICLFILQPCREDGPFWRASILRLSQDVFSHALSVLLDKTKKGFSNRDFFSHQINFDTAGN</sequence>
<evidence type="ECO:0000313" key="2">
    <source>
        <dbReference type="Proteomes" id="UP000827872"/>
    </source>
</evidence>
<reference evidence="1" key="1">
    <citation type="submission" date="2021-08" db="EMBL/GenBank/DDBJ databases">
        <title>The first chromosome-level gecko genome reveals the dynamic sex chromosomes of Neotropical dwarf geckos (Sphaerodactylidae: Sphaerodactylus).</title>
        <authorList>
            <person name="Pinto B.J."/>
            <person name="Keating S.E."/>
            <person name="Gamble T."/>
        </authorList>
    </citation>
    <scope>NUCLEOTIDE SEQUENCE</scope>
    <source>
        <strain evidence="1">TG3544</strain>
    </source>
</reference>
<gene>
    <name evidence="1" type="ORF">K3G42_004644</name>
</gene>